<evidence type="ECO:0000256" key="16">
    <source>
        <dbReference type="ARBA" id="ARBA00030634"/>
    </source>
</evidence>
<evidence type="ECO:0000256" key="19">
    <source>
        <dbReference type="ARBA" id="ARBA00032071"/>
    </source>
</evidence>
<comment type="catalytic activity">
    <reaction evidence="11">
        <text>8-oxo-dGTP + H2O = 8-oxo-dGMP + diphosphate + H(+)</text>
        <dbReference type="Rhea" id="RHEA:31575"/>
        <dbReference type="ChEBI" id="CHEBI:15377"/>
        <dbReference type="ChEBI" id="CHEBI:15378"/>
        <dbReference type="ChEBI" id="CHEBI:33019"/>
        <dbReference type="ChEBI" id="CHEBI:63224"/>
        <dbReference type="ChEBI" id="CHEBI:77896"/>
    </reaction>
    <physiologicalReaction direction="left-to-right" evidence="11">
        <dbReference type="Rhea" id="RHEA:31576"/>
    </physiologicalReaction>
</comment>
<keyword evidence="5" id="KW-0479">Metal-binding</keyword>
<dbReference type="PROSITE" id="PS00893">
    <property type="entry name" value="NUDIX_BOX"/>
    <property type="match status" value="1"/>
</dbReference>
<comment type="function">
    <text evidence="23">Oxidized purine nucleoside triphosphate hydrolase which is a prominent sanitizer of the oxidized nucleotide pool. Catalyzes the hydrolysis of 2-oxo-dATP (2-hydroxy-dATP) into 2-oxo-dAMP. Also has a significant hydrolase activity toward 2-oxo-ATP, 8-oxo-dGTP and 8-oxo-dATP. Through the hydrolysis of oxidized purine nucleoside triphosphates, prevents their incorporation into DNA and the subsequent transversions A:T to C:G and G:C to T:A. Also catalyzes the hydrolysis of methylated purine nucleoside triphosphate preventing their integration into DNA. Through this antimutagenic activity protects cells from oxidative stress.</text>
</comment>
<evidence type="ECO:0000256" key="9">
    <source>
        <dbReference type="ARBA" id="ARBA00024448"/>
    </source>
</evidence>
<dbReference type="AlphaFoldDB" id="A0A4Y7T701"/>
<evidence type="ECO:0000256" key="23">
    <source>
        <dbReference type="ARBA" id="ARBA00053094"/>
    </source>
</evidence>
<dbReference type="CDD" id="cd03427">
    <property type="entry name" value="NUDIX_MTH1_Nudt1"/>
    <property type="match status" value="1"/>
</dbReference>
<evidence type="ECO:0000256" key="3">
    <source>
        <dbReference type="ARBA" id="ARBA00005582"/>
    </source>
</evidence>
<evidence type="ECO:0000256" key="8">
    <source>
        <dbReference type="ARBA" id="ARBA00023242"/>
    </source>
</evidence>
<comment type="catalytic activity">
    <reaction evidence="21">
        <text>O(6)-methyl-dGTP + H2O = O(6)-methyl-dGMP + diphosphate + H(+)</text>
        <dbReference type="Rhea" id="RHEA:67600"/>
        <dbReference type="ChEBI" id="CHEBI:15377"/>
        <dbReference type="ChEBI" id="CHEBI:15378"/>
        <dbReference type="ChEBI" id="CHEBI:33019"/>
        <dbReference type="ChEBI" id="CHEBI:169974"/>
        <dbReference type="ChEBI" id="CHEBI:169975"/>
    </reaction>
    <physiologicalReaction direction="left-to-right" evidence="21">
        <dbReference type="Rhea" id="RHEA:67601"/>
    </physiologicalReaction>
</comment>
<comment type="catalytic activity">
    <reaction evidence="20">
        <text>N(6)-methyl-ATP + H2O = N(6)-methyl-AMP + diphosphate + H(+)</text>
        <dbReference type="Rhea" id="RHEA:67608"/>
        <dbReference type="ChEBI" id="CHEBI:15377"/>
        <dbReference type="ChEBI" id="CHEBI:15378"/>
        <dbReference type="ChEBI" id="CHEBI:33019"/>
        <dbReference type="ChEBI" id="CHEBI:144842"/>
        <dbReference type="ChEBI" id="CHEBI:172873"/>
    </reaction>
    <physiologicalReaction direction="left-to-right" evidence="20">
        <dbReference type="Rhea" id="RHEA:67609"/>
    </physiologicalReaction>
</comment>
<evidence type="ECO:0000256" key="4">
    <source>
        <dbReference type="ARBA" id="ARBA00011245"/>
    </source>
</evidence>
<evidence type="ECO:0000259" key="24">
    <source>
        <dbReference type="PROSITE" id="PS51462"/>
    </source>
</evidence>
<comment type="catalytic activity">
    <reaction evidence="22">
        <text>N(6)-methyl-dATP + H2O = N(6)-methyl-dAMP + diphosphate + H(+)</text>
        <dbReference type="Rhea" id="RHEA:67604"/>
        <dbReference type="ChEBI" id="CHEBI:15377"/>
        <dbReference type="ChEBI" id="CHEBI:15378"/>
        <dbReference type="ChEBI" id="CHEBI:33019"/>
        <dbReference type="ChEBI" id="CHEBI:169976"/>
        <dbReference type="ChEBI" id="CHEBI:172872"/>
    </reaction>
    <physiologicalReaction direction="left-to-right" evidence="22">
        <dbReference type="Rhea" id="RHEA:67605"/>
    </physiologicalReaction>
</comment>
<accession>A0A4Y7T701</accession>
<evidence type="ECO:0000256" key="18">
    <source>
        <dbReference type="ARBA" id="ARBA00031927"/>
    </source>
</evidence>
<dbReference type="GO" id="GO:0005634">
    <property type="term" value="C:nucleus"/>
    <property type="evidence" value="ECO:0007669"/>
    <property type="project" value="UniProtKB-SubCell"/>
</dbReference>
<comment type="catalytic activity">
    <reaction evidence="9">
        <text>8-oxo-dATP + H2O = 8-oxo-dAMP + diphosphate + H(+)</text>
        <dbReference type="Rhea" id="RHEA:65396"/>
        <dbReference type="ChEBI" id="CHEBI:15377"/>
        <dbReference type="ChEBI" id="CHEBI:15378"/>
        <dbReference type="ChEBI" id="CHEBI:33019"/>
        <dbReference type="ChEBI" id="CHEBI:71361"/>
        <dbReference type="ChEBI" id="CHEBI:172871"/>
    </reaction>
    <physiologicalReaction direction="left-to-right" evidence="9">
        <dbReference type="Rhea" id="RHEA:65397"/>
    </physiologicalReaction>
</comment>
<name>A0A4Y7T701_COPMI</name>
<evidence type="ECO:0000256" key="21">
    <source>
        <dbReference type="ARBA" id="ARBA00048894"/>
    </source>
</evidence>
<evidence type="ECO:0000256" key="13">
    <source>
        <dbReference type="ARBA" id="ARBA00026103"/>
    </source>
</evidence>
<feature type="domain" description="Nudix hydrolase" evidence="24">
    <location>
        <begin position="31"/>
        <end position="156"/>
    </location>
</feature>
<keyword evidence="6" id="KW-0378">Hydrolase</keyword>
<organism evidence="26 27">
    <name type="scientific">Coprinellus micaceus</name>
    <name type="common">Glistening ink-cap mushroom</name>
    <name type="synonym">Coprinus micaceus</name>
    <dbReference type="NCBI Taxonomy" id="71717"/>
    <lineage>
        <taxon>Eukaryota</taxon>
        <taxon>Fungi</taxon>
        <taxon>Dikarya</taxon>
        <taxon>Basidiomycota</taxon>
        <taxon>Agaricomycotina</taxon>
        <taxon>Agaricomycetes</taxon>
        <taxon>Agaricomycetidae</taxon>
        <taxon>Agaricales</taxon>
        <taxon>Agaricineae</taxon>
        <taxon>Psathyrellaceae</taxon>
        <taxon>Coprinellus</taxon>
    </lineage>
</organism>
<reference evidence="26 27" key="1">
    <citation type="journal article" date="2019" name="Nat. Ecol. Evol.">
        <title>Megaphylogeny resolves global patterns of mushroom evolution.</title>
        <authorList>
            <person name="Varga T."/>
            <person name="Krizsan K."/>
            <person name="Foldi C."/>
            <person name="Dima B."/>
            <person name="Sanchez-Garcia M."/>
            <person name="Sanchez-Ramirez S."/>
            <person name="Szollosi G.J."/>
            <person name="Szarkandi J.G."/>
            <person name="Papp V."/>
            <person name="Albert L."/>
            <person name="Andreopoulos W."/>
            <person name="Angelini C."/>
            <person name="Antonin V."/>
            <person name="Barry K.W."/>
            <person name="Bougher N.L."/>
            <person name="Buchanan P."/>
            <person name="Buyck B."/>
            <person name="Bense V."/>
            <person name="Catcheside P."/>
            <person name="Chovatia M."/>
            <person name="Cooper J."/>
            <person name="Damon W."/>
            <person name="Desjardin D."/>
            <person name="Finy P."/>
            <person name="Geml J."/>
            <person name="Haridas S."/>
            <person name="Hughes K."/>
            <person name="Justo A."/>
            <person name="Karasinski D."/>
            <person name="Kautmanova I."/>
            <person name="Kiss B."/>
            <person name="Kocsube S."/>
            <person name="Kotiranta H."/>
            <person name="LaButti K.M."/>
            <person name="Lechner B.E."/>
            <person name="Liimatainen K."/>
            <person name="Lipzen A."/>
            <person name="Lukacs Z."/>
            <person name="Mihaltcheva S."/>
            <person name="Morgado L.N."/>
            <person name="Niskanen T."/>
            <person name="Noordeloos M.E."/>
            <person name="Ohm R.A."/>
            <person name="Ortiz-Santana B."/>
            <person name="Ovrebo C."/>
            <person name="Racz N."/>
            <person name="Riley R."/>
            <person name="Savchenko A."/>
            <person name="Shiryaev A."/>
            <person name="Soop K."/>
            <person name="Spirin V."/>
            <person name="Szebenyi C."/>
            <person name="Tomsovsky M."/>
            <person name="Tulloss R.E."/>
            <person name="Uehling J."/>
            <person name="Grigoriev I.V."/>
            <person name="Vagvolgyi C."/>
            <person name="Papp T."/>
            <person name="Martin F.M."/>
            <person name="Miettinen O."/>
            <person name="Hibbett D.S."/>
            <person name="Nagy L.G."/>
        </authorList>
    </citation>
    <scope>NUCLEOTIDE SEQUENCE [LARGE SCALE GENOMIC DNA]</scope>
    <source>
        <strain evidence="26 27">FP101781</strain>
    </source>
</reference>
<comment type="caution">
    <text evidence="26">The sequence shown here is derived from an EMBL/GenBank/DDBJ whole genome shotgun (WGS) entry which is preliminary data.</text>
</comment>
<evidence type="ECO:0000313" key="25">
    <source>
        <dbReference type="EMBL" id="TEB19204.1"/>
    </source>
</evidence>
<dbReference type="InterPro" id="IPR020084">
    <property type="entry name" value="NUDIX_hydrolase_CS"/>
</dbReference>
<evidence type="ECO:0000256" key="6">
    <source>
        <dbReference type="ARBA" id="ARBA00022801"/>
    </source>
</evidence>
<dbReference type="GO" id="GO:0005737">
    <property type="term" value="C:cytoplasm"/>
    <property type="evidence" value="ECO:0007669"/>
    <property type="project" value="TreeGrafter"/>
</dbReference>
<evidence type="ECO:0000256" key="20">
    <source>
        <dbReference type="ARBA" id="ARBA00048002"/>
    </source>
</evidence>
<keyword evidence="7" id="KW-0460">Magnesium</keyword>
<gene>
    <name evidence="26" type="ORF">FA13DRAFT_1734272</name>
    <name evidence="25" type="ORF">FA13DRAFT_1744650</name>
</gene>
<dbReference type="PANTHER" id="PTHR43758">
    <property type="entry name" value="7,8-DIHYDRO-8-OXOGUANINE TRIPHOSPHATASE"/>
    <property type="match status" value="1"/>
</dbReference>
<evidence type="ECO:0000256" key="17">
    <source>
        <dbReference type="ARBA" id="ARBA00030682"/>
    </source>
</evidence>
<dbReference type="EMBL" id="QPFP01000203">
    <property type="protein sequence ID" value="TEB19204.1"/>
    <property type="molecule type" value="Genomic_DNA"/>
</dbReference>
<evidence type="ECO:0000256" key="7">
    <source>
        <dbReference type="ARBA" id="ARBA00022842"/>
    </source>
</evidence>
<dbReference type="PROSITE" id="PS51462">
    <property type="entry name" value="NUDIX"/>
    <property type="match status" value="1"/>
</dbReference>
<dbReference type="GO" id="GO:0042262">
    <property type="term" value="P:DNA protection"/>
    <property type="evidence" value="ECO:0007669"/>
    <property type="project" value="InterPro"/>
</dbReference>
<dbReference type="PRINTS" id="PR01403">
    <property type="entry name" value="8OXTPHPHTASE"/>
</dbReference>
<comment type="similarity">
    <text evidence="3">Belongs to the Nudix hydrolase family.</text>
</comment>
<dbReference type="Proteomes" id="UP000298030">
    <property type="component" value="Unassembled WGS sequence"/>
</dbReference>
<evidence type="ECO:0000256" key="1">
    <source>
        <dbReference type="ARBA" id="ARBA00001946"/>
    </source>
</evidence>
<dbReference type="SUPFAM" id="SSF55811">
    <property type="entry name" value="Nudix"/>
    <property type="match status" value="1"/>
</dbReference>
<dbReference type="STRING" id="71717.A0A4Y7T701"/>
<dbReference type="InterPro" id="IPR003563">
    <property type="entry name" value="8ODP"/>
</dbReference>
<comment type="subcellular location">
    <subcellularLocation>
        <location evidence="2">Nucleus</location>
    </subcellularLocation>
</comment>
<protein>
    <recommendedName>
        <fullName evidence="14">Oxidized purine nucleoside triphosphate hydrolase</fullName>
        <ecNumber evidence="13">3.6.1.56</ecNumber>
    </recommendedName>
    <alternativeName>
        <fullName evidence="18">2-hydroxy-dATP diphosphatase</fullName>
    </alternativeName>
    <alternativeName>
        <fullName evidence="17">7,8-dihydro-8-oxoguanine triphosphatase</fullName>
    </alternativeName>
    <alternativeName>
        <fullName evidence="16">8-oxo-dGTPase</fullName>
    </alternativeName>
    <alternativeName>
        <fullName evidence="19">Methylated purine nucleoside triphosphate hydrolase</fullName>
    </alternativeName>
    <alternativeName>
        <fullName evidence="15">Nucleoside diphosphate-linked moiety X motif 1</fullName>
    </alternativeName>
</protein>
<dbReference type="Pfam" id="PF00293">
    <property type="entry name" value="NUDIX"/>
    <property type="match status" value="1"/>
</dbReference>
<dbReference type="InterPro" id="IPR000086">
    <property type="entry name" value="NUDIX_hydrolase_dom"/>
</dbReference>
<evidence type="ECO:0000256" key="12">
    <source>
        <dbReference type="ARBA" id="ARBA00024596"/>
    </source>
</evidence>
<keyword evidence="27" id="KW-1185">Reference proteome</keyword>
<dbReference type="PANTHER" id="PTHR43758:SF2">
    <property type="entry name" value="OXIDIZED PURINE NUCLEOSIDE TRIPHOSPHATE HYDROLASE"/>
    <property type="match status" value="1"/>
</dbReference>
<dbReference type="Gene3D" id="3.90.79.10">
    <property type="entry name" value="Nucleoside Triphosphate Pyrophosphohydrolase"/>
    <property type="match status" value="1"/>
</dbReference>
<dbReference type="GO" id="GO:0046872">
    <property type="term" value="F:metal ion binding"/>
    <property type="evidence" value="ECO:0007669"/>
    <property type="project" value="UniProtKB-KW"/>
</dbReference>
<evidence type="ECO:0000256" key="22">
    <source>
        <dbReference type="ARBA" id="ARBA00049032"/>
    </source>
</evidence>
<dbReference type="InterPro" id="IPR015797">
    <property type="entry name" value="NUDIX_hydrolase-like_dom_sf"/>
</dbReference>
<dbReference type="OrthoDB" id="447842at2759"/>
<evidence type="ECO:0000256" key="5">
    <source>
        <dbReference type="ARBA" id="ARBA00022723"/>
    </source>
</evidence>
<evidence type="ECO:0000256" key="11">
    <source>
        <dbReference type="ARBA" id="ARBA00024486"/>
    </source>
</evidence>
<proteinExistence type="inferred from homology"/>
<comment type="cofactor">
    <cofactor evidence="1">
        <name>Mg(2+)</name>
        <dbReference type="ChEBI" id="CHEBI:18420"/>
    </cofactor>
</comment>
<evidence type="ECO:0000313" key="27">
    <source>
        <dbReference type="Proteomes" id="UP000298030"/>
    </source>
</evidence>
<evidence type="ECO:0000256" key="14">
    <source>
        <dbReference type="ARBA" id="ARBA00026218"/>
    </source>
</evidence>
<keyword evidence="8" id="KW-0539">Nucleus</keyword>
<dbReference type="EC" id="3.6.1.56" evidence="13"/>
<dbReference type="EMBL" id="QPFP01000025">
    <property type="protein sequence ID" value="TEB29925.1"/>
    <property type="molecule type" value="Genomic_DNA"/>
</dbReference>
<evidence type="ECO:0000256" key="2">
    <source>
        <dbReference type="ARBA" id="ARBA00004123"/>
    </source>
</evidence>
<evidence type="ECO:0000256" key="15">
    <source>
        <dbReference type="ARBA" id="ARBA00029673"/>
    </source>
</evidence>
<evidence type="ECO:0000256" key="10">
    <source>
        <dbReference type="ARBA" id="ARBA00024459"/>
    </source>
</evidence>
<dbReference type="GO" id="GO:0008828">
    <property type="term" value="F:dATP diphosphatase activity"/>
    <property type="evidence" value="ECO:0007669"/>
    <property type="project" value="UniProtKB-EC"/>
</dbReference>
<comment type="catalytic activity">
    <reaction evidence="12">
        <text>2-oxo-ATP + H2O = 2-oxo-AMP + diphosphate + H(+)</text>
        <dbReference type="Rhea" id="RHEA:67392"/>
        <dbReference type="ChEBI" id="CHEBI:15377"/>
        <dbReference type="ChEBI" id="CHEBI:15378"/>
        <dbReference type="ChEBI" id="CHEBI:33019"/>
        <dbReference type="ChEBI" id="CHEBI:71395"/>
        <dbReference type="ChEBI" id="CHEBI:172878"/>
    </reaction>
    <physiologicalReaction direction="left-to-right" evidence="12">
        <dbReference type="Rhea" id="RHEA:67393"/>
    </physiologicalReaction>
</comment>
<comment type="catalytic activity">
    <reaction evidence="10">
        <text>2-oxo-dATP + H2O = 2-oxo-dAMP + diphosphate + H(+)</text>
        <dbReference type="Rhea" id="RHEA:31583"/>
        <dbReference type="ChEBI" id="CHEBI:15377"/>
        <dbReference type="ChEBI" id="CHEBI:15378"/>
        <dbReference type="ChEBI" id="CHEBI:33019"/>
        <dbReference type="ChEBI" id="CHEBI:63212"/>
        <dbReference type="ChEBI" id="CHEBI:77897"/>
        <dbReference type="EC" id="3.6.1.56"/>
    </reaction>
    <physiologicalReaction direction="left-to-right" evidence="10">
        <dbReference type="Rhea" id="RHEA:31584"/>
    </physiologicalReaction>
</comment>
<sequence length="202" mass="22480">MADIPPGLSGNPIHYSSGGLEGSKWRQLPTTTRHYTNAYVVQDGRVLLGMKKRGWGQGKYNGFGGKVDAGETPLEAAKRELKEEAGIDAHLVPTGTLLFLTDDVEWAFHVHIYRADSFTGTITESEEMRPEWFSASVDVSSPTEPPPIPFDKMWETDHVWLPLLVAQKSFAGRADYVGEKDNSKPYKWWCGLLEEPAAVESQ</sequence>
<evidence type="ECO:0000313" key="26">
    <source>
        <dbReference type="EMBL" id="TEB29925.1"/>
    </source>
</evidence>
<comment type="subunit">
    <text evidence="4">Monomer.</text>
</comment>
<dbReference type="GO" id="GO:0008413">
    <property type="term" value="F:8-oxo-7,8-dihydroguanosine triphosphate pyrophosphatase activity"/>
    <property type="evidence" value="ECO:0007669"/>
    <property type="project" value="InterPro"/>
</dbReference>